<dbReference type="KEGG" id="mff:MFFC18_23490"/>
<gene>
    <name evidence="4" type="ORF">MFFC18_23490</name>
</gene>
<dbReference type="RefSeq" id="WP_075086507.1">
    <property type="nucleotide sequence ID" value="NZ_CP042912.1"/>
</dbReference>
<protein>
    <submittedName>
        <fullName evidence="4">Uncharacterized protein</fullName>
    </submittedName>
</protein>
<keyword evidence="3" id="KW-0812">Transmembrane</keyword>
<evidence type="ECO:0000313" key="4">
    <source>
        <dbReference type="EMBL" id="QEG22469.1"/>
    </source>
</evidence>
<feature type="transmembrane region" description="Helical" evidence="3">
    <location>
        <begin position="25"/>
        <end position="46"/>
    </location>
</feature>
<name>A0A5B9PAF2_9BACT</name>
<sequence length="948" mass="104967">MSETQLHEYLRGTNSVQRFASLTRLLFLGLLGVLVLVAAAIGFDAALSLPTWFRVLVDAGILLAAFAAIIYFARTFLSFRFFGHRTARRIEESLEIDNNAFVNAVDLGDDQAVNVSEQLKAEVVSKGNQLSREYSPFSTVSFAPTVKALVSAGIATIAVTVFYFAAPQMFGRVLPRYLDPFGNHPAYTSLEFIVTVNPTEVEFGQTADVFVDIEGANLPKAANFVRKTEFGEEETPMMNLSEGEFHLQLSELTQRVEFMIKTERGESRSFAIDVLPIPTFEKIWVQYDYPEYTGWESQRRLLTSNGIRALERSKVTLEVESNISLESGQLILSSSDDGSEPHSMAVASGDKNRVTNTFELEDQTQFEMELLAANGTSSSNNSSGKIHVTVDRPPQIRVESPEPHVIAVEGSKVPIKLRVSDDVGLKQLTFYRSINGIGPFAKVLKSQFDETFGNETVEFDLGELGAKAGDLITYYGSISDTYPIDYPGSEEHLILCETGVIQVISLSDYQDLARREYRMDEVMDEIAEFKDRLAELQEQREKILEELEELQNKLESGEELTEEEKQRMAQLEAQLEEFAKKAAALARDLKERAEQAPIYDFEDSLQEQFKELAEQLDQQADDASALSKAMAQAATGSPSAAQSAMKKFKDNDEPFDAESEQDREDMQQDLERLAGAEDLLQQVARLKSIIDQQREIADRMKEFQAKDDLTEEEQRRLKKLAKQQDLLKQELVDTMEEIEKAAEESKDDFPKAAASMLEIVDAIAESGALDDQQSAAESGQDLDGKSAAEAAEEAAKKLEALQCDCNSNSMGTEMAQGDRPLSIPGNSMSKSLDQLAQSMKIPSMKVGKGGRGSTGYRGSISRASLFGPHSETRIRESRRRGRSGDRSKGGSGDKSIVENGFAPEQLTPEARGSESTGPANMQGVPSAYTDHARAYLKRIAEDVNPDNE</sequence>
<feature type="transmembrane region" description="Helical" evidence="3">
    <location>
        <begin position="148"/>
        <end position="166"/>
    </location>
</feature>
<evidence type="ECO:0000256" key="3">
    <source>
        <dbReference type="SAM" id="Phobius"/>
    </source>
</evidence>
<dbReference type="Proteomes" id="UP000322214">
    <property type="component" value="Chromosome"/>
</dbReference>
<accession>A0A5B9PAF2</accession>
<feature type="region of interest" description="Disordered" evidence="2">
    <location>
        <begin position="807"/>
        <end position="928"/>
    </location>
</feature>
<feature type="region of interest" description="Disordered" evidence="2">
    <location>
        <begin position="768"/>
        <end position="795"/>
    </location>
</feature>
<keyword evidence="3" id="KW-0472">Membrane</keyword>
<dbReference type="OrthoDB" id="292709at2"/>
<reference evidence="4 5" key="1">
    <citation type="submission" date="2019-08" db="EMBL/GenBank/DDBJ databases">
        <title>Deep-cultivation of Planctomycetes and their phenomic and genomic characterization uncovers novel biology.</title>
        <authorList>
            <person name="Wiegand S."/>
            <person name="Jogler M."/>
            <person name="Boedeker C."/>
            <person name="Pinto D."/>
            <person name="Vollmers J."/>
            <person name="Rivas-Marin E."/>
            <person name="Kohn T."/>
            <person name="Peeters S.H."/>
            <person name="Heuer A."/>
            <person name="Rast P."/>
            <person name="Oberbeckmann S."/>
            <person name="Bunk B."/>
            <person name="Jeske O."/>
            <person name="Meyerdierks A."/>
            <person name="Storesund J.E."/>
            <person name="Kallscheuer N."/>
            <person name="Luecker S."/>
            <person name="Lage O.M."/>
            <person name="Pohl T."/>
            <person name="Merkel B.J."/>
            <person name="Hornburger P."/>
            <person name="Mueller R.-W."/>
            <person name="Bruemmer F."/>
            <person name="Labrenz M."/>
            <person name="Spormann A.M."/>
            <person name="Op den Camp H."/>
            <person name="Overmann J."/>
            <person name="Amann R."/>
            <person name="Jetten M.S.M."/>
            <person name="Mascher T."/>
            <person name="Medema M.H."/>
            <person name="Devos D.P."/>
            <person name="Kaster A.-K."/>
            <person name="Ovreas L."/>
            <person name="Rohde M."/>
            <person name="Galperin M.Y."/>
            <person name="Jogler C."/>
        </authorList>
    </citation>
    <scope>NUCLEOTIDE SEQUENCE [LARGE SCALE GENOMIC DNA]</scope>
    <source>
        <strain evidence="4 5">FC18</strain>
    </source>
</reference>
<dbReference type="PANTHER" id="PTHR23159">
    <property type="entry name" value="CENTROSOMAL PROTEIN 2"/>
    <property type="match status" value="1"/>
</dbReference>
<keyword evidence="1" id="KW-0175">Coiled coil</keyword>
<dbReference type="STRING" id="980251.GCA_001642875_04846"/>
<keyword evidence="3" id="KW-1133">Transmembrane helix</keyword>
<feature type="transmembrane region" description="Helical" evidence="3">
    <location>
        <begin position="52"/>
        <end position="73"/>
    </location>
</feature>
<dbReference type="AlphaFoldDB" id="A0A5B9PAF2"/>
<proteinExistence type="predicted"/>
<feature type="coiled-coil region" evidence="1">
    <location>
        <begin position="676"/>
        <end position="748"/>
    </location>
</feature>
<feature type="compositionally biased region" description="Polar residues" evidence="2">
    <location>
        <begin position="824"/>
        <end position="837"/>
    </location>
</feature>
<dbReference type="PANTHER" id="PTHR23159:SF31">
    <property type="entry name" value="CENTROSOME-ASSOCIATED PROTEIN CEP250 ISOFORM X1"/>
    <property type="match status" value="1"/>
</dbReference>
<dbReference type="EMBL" id="CP042912">
    <property type="protein sequence ID" value="QEG22469.1"/>
    <property type="molecule type" value="Genomic_DNA"/>
</dbReference>
<keyword evidence="5" id="KW-1185">Reference proteome</keyword>
<organism evidence="4 5">
    <name type="scientific">Mariniblastus fucicola</name>
    <dbReference type="NCBI Taxonomy" id="980251"/>
    <lineage>
        <taxon>Bacteria</taxon>
        <taxon>Pseudomonadati</taxon>
        <taxon>Planctomycetota</taxon>
        <taxon>Planctomycetia</taxon>
        <taxon>Pirellulales</taxon>
        <taxon>Pirellulaceae</taxon>
        <taxon>Mariniblastus</taxon>
    </lineage>
</organism>
<evidence type="ECO:0000256" key="1">
    <source>
        <dbReference type="SAM" id="Coils"/>
    </source>
</evidence>
<feature type="coiled-coil region" evidence="1">
    <location>
        <begin position="519"/>
        <end position="626"/>
    </location>
</feature>
<evidence type="ECO:0000256" key="2">
    <source>
        <dbReference type="SAM" id="MobiDB-lite"/>
    </source>
</evidence>
<evidence type="ECO:0000313" key="5">
    <source>
        <dbReference type="Proteomes" id="UP000322214"/>
    </source>
</evidence>